<name>A0ABS4RN56_PAEXY</name>
<dbReference type="RefSeq" id="WP_211081340.1">
    <property type="nucleotide sequence ID" value="NZ_CBCSLC010000010.1"/>
</dbReference>
<keyword evidence="4" id="KW-1185">Reference proteome</keyword>
<comment type="caution">
    <text evidence="3">The sequence shown here is derived from an EMBL/GenBank/DDBJ whole genome shotgun (WGS) entry which is preliminary data.</text>
</comment>
<evidence type="ECO:0000256" key="2">
    <source>
        <dbReference type="SAM" id="Phobius"/>
    </source>
</evidence>
<feature type="transmembrane region" description="Helical" evidence="2">
    <location>
        <begin position="74"/>
        <end position="93"/>
    </location>
</feature>
<dbReference type="EMBL" id="JAGIKV010000002">
    <property type="protein sequence ID" value="MBP2244311.1"/>
    <property type="molecule type" value="Genomic_DNA"/>
</dbReference>
<sequence length="94" mass="10504">MSNKTEDAAYADDVEMKSSHEKSGAYELNENNENENNEIEAHHQMNESDVSDDPKQAISLATVWPVIFRWMKPYGLAVAILFIFIAADASLIGD</sequence>
<protein>
    <submittedName>
        <fullName evidence="3">Uncharacterized protein</fullName>
    </submittedName>
</protein>
<evidence type="ECO:0000313" key="3">
    <source>
        <dbReference type="EMBL" id="MBP2244311.1"/>
    </source>
</evidence>
<evidence type="ECO:0000313" key="4">
    <source>
        <dbReference type="Proteomes" id="UP000810207"/>
    </source>
</evidence>
<evidence type="ECO:0000256" key="1">
    <source>
        <dbReference type="SAM" id="MobiDB-lite"/>
    </source>
</evidence>
<organism evidence="3 4">
    <name type="scientific">Paenibacillus xylanexedens</name>
    <dbReference type="NCBI Taxonomy" id="528191"/>
    <lineage>
        <taxon>Bacteria</taxon>
        <taxon>Bacillati</taxon>
        <taxon>Bacillota</taxon>
        <taxon>Bacilli</taxon>
        <taxon>Bacillales</taxon>
        <taxon>Paenibacillaceae</taxon>
        <taxon>Paenibacillus</taxon>
    </lineage>
</organism>
<proteinExistence type="predicted"/>
<dbReference type="Proteomes" id="UP000810207">
    <property type="component" value="Unassembled WGS sequence"/>
</dbReference>
<keyword evidence="2" id="KW-1133">Transmembrane helix</keyword>
<feature type="region of interest" description="Disordered" evidence="1">
    <location>
        <begin position="1"/>
        <end position="52"/>
    </location>
</feature>
<keyword evidence="2" id="KW-0812">Transmembrane</keyword>
<gene>
    <name evidence="3" type="ORF">J2Z28_000921</name>
</gene>
<feature type="compositionally biased region" description="Basic and acidic residues" evidence="1">
    <location>
        <begin position="14"/>
        <end position="24"/>
    </location>
</feature>
<keyword evidence="2" id="KW-0472">Membrane</keyword>
<accession>A0ABS4RN56</accession>
<reference evidence="3 4" key="1">
    <citation type="submission" date="2021-03" db="EMBL/GenBank/DDBJ databases">
        <title>Genomic Encyclopedia of Type Strains, Phase IV (KMG-IV): sequencing the most valuable type-strain genomes for metagenomic binning, comparative biology and taxonomic classification.</title>
        <authorList>
            <person name="Goeker M."/>
        </authorList>
    </citation>
    <scope>NUCLEOTIDE SEQUENCE [LARGE SCALE GENOMIC DNA]</scope>
    <source>
        <strain evidence="3 4">DSM 21292</strain>
    </source>
</reference>